<dbReference type="EMBL" id="AOGZ02000018">
    <property type="protein sequence ID" value="EOQ94824.1"/>
    <property type="molecule type" value="Genomic_DNA"/>
</dbReference>
<dbReference type="AlphaFoldDB" id="R8ZYL9"/>
<dbReference type="STRING" id="1218599.LEP1GSC195_0930"/>
<sequence length="365" mass="43140">MYYIKLDPFTIYEKIGKTDSFVTIDLDPSSEDFKKYNSPLSGILHYTLNQRKYFAGEDIALGIKENISFLKLNTLDLNYKPEIKTLLITEGLSIQSIIQIILTPNDNIQNDIPKNHKNKITIPIEFGNDPLEMEKMTLILYKKYIESGIKLLKSEKEKFVGIYMGMFGNFPETILSNIELQEAELVENFQIHRHYLNTKRKKGLITETEESKLKKSEAKHFWKQILLLVKELKKLNIRKKEISEIREILNIILPAMFLIEDDRMVQESPTIYWNNESFLHIVLRHLYNHKIKKVNKSEIPYKLEDLEILVRRIVSVIYFEWKHFNQKNQNKKFSKYGAESVYYNGNYYVIHIAPDGRIESLYNTE</sequence>
<accession>R8ZYL9</accession>
<keyword evidence="2" id="KW-1185">Reference proteome</keyword>
<evidence type="ECO:0000313" key="2">
    <source>
        <dbReference type="Proteomes" id="UP000013984"/>
    </source>
</evidence>
<dbReference type="OrthoDB" id="329192at2"/>
<reference evidence="1" key="1">
    <citation type="submission" date="2013-04" db="EMBL/GenBank/DDBJ databases">
        <authorList>
            <person name="Harkins D.M."/>
            <person name="Durkin A.S."/>
            <person name="Brinkac L.M."/>
            <person name="Haft D.H."/>
            <person name="Selengut J.D."/>
            <person name="Sanka R."/>
            <person name="DePew J."/>
            <person name="Purushe J."/>
            <person name="Galloway R.L."/>
            <person name="Vinetz J.M."/>
            <person name="Sutton G.G."/>
            <person name="Nierman W.C."/>
            <person name="Fouts D.E."/>
        </authorList>
    </citation>
    <scope>NUCLEOTIDE SEQUENCE [LARGE SCALE GENOMIC DNA]</scope>
    <source>
        <strain evidence="1">CDC</strain>
    </source>
</reference>
<dbReference type="Proteomes" id="UP000013984">
    <property type="component" value="Unassembled WGS sequence"/>
</dbReference>
<evidence type="ECO:0000313" key="1">
    <source>
        <dbReference type="EMBL" id="EOQ94824.1"/>
    </source>
</evidence>
<name>R8ZYL9_9LEPT</name>
<dbReference type="RefSeq" id="WP_015683077.1">
    <property type="nucleotide sequence ID" value="NZ_AOGZ02000018.1"/>
</dbReference>
<organism evidence="1 2">
    <name type="scientific">Leptospira wolbachii serovar Codice str. CDC</name>
    <dbReference type="NCBI Taxonomy" id="1218599"/>
    <lineage>
        <taxon>Bacteria</taxon>
        <taxon>Pseudomonadati</taxon>
        <taxon>Spirochaetota</taxon>
        <taxon>Spirochaetia</taxon>
        <taxon>Leptospirales</taxon>
        <taxon>Leptospiraceae</taxon>
        <taxon>Leptospira</taxon>
    </lineage>
</organism>
<proteinExistence type="predicted"/>
<protein>
    <submittedName>
        <fullName evidence="1">Uncharacterized protein</fullName>
    </submittedName>
</protein>
<gene>
    <name evidence="1" type="ORF">LEP1GSC195_0930</name>
</gene>
<comment type="caution">
    <text evidence="1">The sequence shown here is derived from an EMBL/GenBank/DDBJ whole genome shotgun (WGS) entry which is preliminary data.</text>
</comment>